<accession>A0AAD7EIH3</accession>
<dbReference type="Proteomes" id="UP001218218">
    <property type="component" value="Unassembled WGS sequence"/>
</dbReference>
<proteinExistence type="predicted"/>
<keyword evidence="2" id="KW-1185">Reference proteome</keyword>
<dbReference type="AlphaFoldDB" id="A0AAD7EIH3"/>
<protein>
    <submittedName>
        <fullName evidence="1">Uncharacterized protein</fullName>
    </submittedName>
</protein>
<comment type="caution">
    <text evidence="1">The sequence shown here is derived from an EMBL/GenBank/DDBJ whole genome shotgun (WGS) entry which is preliminary data.</text>
</comment>
<gene>
    <name evidence="1" type="ORF">DFH08DRAFT_347416</name>
</gene>
<dbReference type="EMBL" id="JARIHO010000045">
    <property type="protein sequence ID" value="KAJ7324009.1"/>
    <property type="molecule type" value="Genomic_DNA"/>
</dbReference>
<name>A0AAD7EIH3_9AGAR</name>
<reference evidence="1" key="1">
    <citation type="submission" date="2023-03" db="EMBL/GenBank/DDBJ databases">
        <title>Massive genome expansion in bonnet fungi (Mycena s.s.) driven by repeated elements and novel gene families across ecological guilds.</title>
        <authorList>
            <consortium name="Lawrence Berkeley National Laboratory"/>
            <person name="Harder C.B."/>
            <person name="Miyauchi S."/>
            <person name="Viragh M."/>
            <person name="Kuo A."/>
            <person name="Thoen E."/>
            <person name="Andreopoulos B."/>
            <person name="Lu D."/>
            <person name="Skrede I."/>
            <person name="Drula E."/>
            <person name="Henrissat B."/>
            <person name="Morin E."/>
            <person name="Kohler A."/>
            <person name="Barry K."/>
            <person name="LaButti K."/>
            <person name="Morin E."/>
            <person name="Salamov A."/>
            <person name="Lipzen A."/>
            <person name="Mereny Z."/>
            <person name="Hegedus B."/>
            <person name="Baldrian P."/>
            <person name="Stursova M."/>
            <person name="Weitz H."/>
            <person name="Taylor A."/>
            <person name="Grigoriev I.V."/>
            <person name="Nagy L.G."/>
            <person name="Martin F."/>
            <person name="Kauserud H."/>
        </authorList>
    </citation>
    <scope>NUCLEOTIDE SEQUENCE</scope>
    <source>
        <strain evidence="1">CBHHK002</strain>
    </source>
</reference>
<evidence type="ECO:0000313" key="1">
    <source>
        <dbReference type="EMBL" id="KAJ7324009.1"/>
    </source>
</evidence>
<sequence length="386" mass="43178">MQRFPQELIDLVLDQVADSERDHNRGAWRRPSTSIATCGLVCKQWLPRSRLHVFSSMVLFGSRLRSLLDLEAESSSLSLLSLARDLYLVFWNDLASKDMARLRTCLSLTHLELCFPSSSTEEWDLFLGTHLPFLGAHCISLSSLKLNPREKSAVSLRVIVDILVCLPSLCAFQLEGQSCSIIEAEIPLSQSCPPCLQTLNIEVKHGADILFAWFLSLAVGLQVKSLTLLDPEDWGNPTADSLVSYFQRCGGRLEFLAIWPHRASFNEPSGILKYATSLRHLKLYCQPVASVLTMLHALPSSNLFTLAIELLVVLDRGRVDTVSNMDRVPYALINEALAHPRFHSLKSFSLGQYGDGVHTPRSLLTRKAKALMPLAKARRILQRHHA</sequence>
<dbReference type="SUPFAM" id="SSF52047">
    <property type="entry name" value="RNI-like"/>
    <property type="match status" value="1"/>
</dbReference>
<organism evidence="1 2">
    <name type="scientific">Mycena albidolilacea</name>
    <dbReference type="NCBI Taxonomy" id="1033008"/>
    <lineage>
        <taxon>Eukaryota</taxon>
        <taxon>Fungi</taxon>
        <taxon>Dikarya</taxon>
        <taxon>Basidiomycota</taxon>
        <taxon>Agaricomycotina</taxon>
        <taxon>Agaricomycetes</taxon>
        <taxon>Agaricomycetidae</taxon>
        <taxon>Agaricales</taxon>
        <taxon>Marasmiineae</taxon>
        <taxon>Mycenaceae</taxon>
        <taxon>Mycena</taxon>
    </lineage>
</organism>
<evidence type="ECO:0000313" key="2">
    <source>
        <dbReference type="Proteomes" id="UP001218218"/>
    </source>
</evidence>